<proteinExistence type="predicted"/>
<dbReference type="AlphaFoldDB" id="F3G0X3"/>
<protein>
    <submittedName>
        <fullName evidence="1">YD repeat-containing protein</fullName>
    </submittedName>
</protein>
<dbReference type="EMBL" id="AEAH01004453">
    <property type="protein sequence ID" value="EGH36115.1"/>
    <property type="molecule type" value="Genomic_DNA"/>
</dbReference>
<sequence>GELSRTLDKLRGEVTYEYEANGRLLEHNPEKRFDG</sequence>
<organism evidence="1 2">
    <name type="scientific">Pseudomonas syringae pv. japonica str. M301072</name>
    <dbReference type="NCBI Taxonomy" id="629262"/>
    <lineage>
        <taxon>Bacteria</taxon>
        <taxon>Pseudomonadati</taxon>
        <taxon>Pseudomonadota</taxon>
        <taxon>Gammaproteobacteria</taxon>
        <taxon>Pseudomonadales</taxon>
        <taxon>Pseudomonadaceae</taxon>
        <taxon>Pseudomonas</taxon>
        <taxon>Pseudomonas syringae</taxon>
    </lineage>
</organism>
<dbReference type="HOGENOM" id="CLU_3378912_0_0_6"/>
<name>F3G0X3_PSESX</name>
<feature type="non-terminal residue" evidence="1">
    <location>
        <position position="35"/>
    </location>
</feature>
<feature type="non-terminal residue" evidence="1">
    <location>
        <position position="1"/>
    </location>
</feature>
<evidence type="ECO:0000313" key="1">
    <source>
        <dbReference type="EMBL" id="EGH36115.1"/>
    </source>
</evidence>
<evidence type="ECO:0000313" key="2">
    <source>
        <dbReference type="Proteomes" id="UP000004471"/>
    </source>
</evidence>
<dbReference type="Proteomes" id="UP000004471">
    <property type="component" value="Unassembled WGS sequence"/>
</dbReference>
<comment type="caution">
    <text evidence="1">The sequence shown here is derived from an EMBL/GenBank/DDBJ whole genome shotgun (WGS) entry which is preliminary data.</text>
</comment>
<gene>
    <name evidence="1" type="ORF">PSYJA_46461</name>
</gene>
<accession>F3G0X3</accession>
<reference evidence="1 2" key="1">
    <citation type="journal article" date="2011" name="PLoS Pathog.">
        <title>Dynamic evolution of pathogenicity revealed by sequencing and comparative genomics of 19 Pseudomonas syringae isolates.</title>
        <authorList>
            <person name="Baltrus D.A."/>
            <person name="Nishimura M.T."/>
            <person name="Romanchuk A."/>
            <person name="Chang J.H."/>
            <person name="Mukhtar M.S."/>
            <person name="Cherkis K."/>
            <person name="Roach J."/>
            <person name="Grant S.R."/>
            <person name="Jones C.D."/>
            <person name="Dangl J.L."/>
        </authorList>
    </citation>
    <scope>NUCLEOTIDE SEQUENCE [LARGE SCALE GENOMIC DNA]</scope>
    <source>
        <strain evidence="2">M301072PT</strain>
    </source>
</reference>